<keyword evidence="17" id="KW-0325">Glycoprotein</keyword>
<keyword evidence="12" id="KW-0967">Endosome</keyword>
<dbReference type="Pfam" id="PF00335">
    <property type="entry name" value="Tetraspanin"/>
    <property type="match status" value="1"/>
</dbReference>
<keyword evidence="18" id="KW-0458">Lysosome</keyword>
<dbReference type="FunFam" id="1.10.1450.10:FF:000019">
    <property type="entry name" value="Tetraspanin"/>
    <property type="match status" value="1"/>
</dbReference>
<evidence type="ECO:0000256" key="3">
    <source>
        <dbReference type="ARBA" id="ARBA00004241"/>
    </source>
</evidence>
<dbReference type="HOGENOM" id="CLU_055524_5_0_1"/>
<gene>
    <name evidence="23" type="ORF">CGI_10012159</name>
</gene>
<dbReference type="GO" id="GO:0005576">
    <property type="term" value="C:extracellular region"/>
    <property type="evidence" value="ECO:0007669"/>
    <property type="project" value="UniProtKB-SubCell"/>
</dbReference>
<dbReference type="PRINTS" id="PR00259">
    <property type="entry name" value="TMFOUR"/>
</dbReference>
<dbReference type="EMBL" id="JH816125">
    <property type="protein sequence ID" value="EKC37090.1"/>
    <property type="molecule type" value="Genomic_DNA"/>
</dbReference>
<dbReference type="InterPro" id="IPR018503">
    <property type="entry name" value="Tetraspanin_CS"/>
</dbReference>
<keyword evidence="19" id="KW-0449">Lipoprotein</keyword>
<dbReference type="PANTHER" id="PTHR19282">
    <property type="entry name" value="TETRASPANIN"/>
    <property type="match status" value="1"/>
</dbReference>
<reference evidence="23" key="1">
    <citation type="journal article" date="2012" name="Nature">
        <title>The oyster genome reveals stress adaptation and complexity of shell formation.</title>
        <authorList>
            <person name="Zhang G."/>
            <person name="Fang X."/>
            <person name="Guo X."/>
            <person name="Li L."/>
            <person name="Luo R."/>
            <person name="Xu F."/>
            <person name="Yang P."/>
            <person name="Zhang L."/>
            <person name="Wang X."/>
            <person name="Qi H."/>
            <person name="Xiong Z."/>
            <person name="Que H."/>
            <person name="Xie Y."/>
            <person name="Holland P.W."/>
            <person name="Paps J."/>
            <person name="Zhu Y."/>
            <person name="Wu F."/>
            <person name="Chen Y."/>
            <person name="Wang J."/>
            <person name="Peng C."/>
            <person name="Meng J."/>
            <person name="Yang L."/>
            <person name="Liu J."/>
            <person name="Wen B."/>
            <person name="Zhang N."/>
            <person name="Huang Z."/>
            <person name="Zhu Q."/>
            <person name="Feng Y."/>
            <person name="Mount A."/>
            <person name="Hedgecock D."/>
            <person name="Xu Z."/>
            <person name="Liu Y."/>
            <person name="Domazet-Loso T."/>
            <person name="Du Y."/>
            <person name="Sun X."/>
            <person name="Zhang S."/>
            <person name="Liu B."/>
            <person name="Cheng P."/>
            <person name="Jiang X."/>
            <person name="Li J."/>
            <person name="Fan D."/>
            <person name="Wang W."/>
            <person name="Fu W."/>
            <person name="Wang T."/>
            <person name="Wang B."/>
            <person name="Zhang J."/>
            <person name="Peng Z."/>
            <person name="Li Y."/>
            <person name="Li N."/>
            <person name="Wang J."/>
            <person name="Chen M."/>
            <person name="He Y."/>
            <person name="Tan F."/>
            <person name="Song X."/>
            <person name="Zheng Q."/>
            <person name="Huang R."/>
            <person name="Yang H."/>
            <person name="Du X."/>
            <person name="Chen L."/>
            <person name="Yang M."/>
            <person name="Gaffney P.M."/>
            <person name="Wang S."/>
            <person name="Luo L."/>
            <person name="She Z."/>
            <person name="Ming Y."/>
            <person name="Huang W."/>
            <person name="Zhang S."/>
            <person name="Huang B."/>
            <person name="Zhang Y."/>
            <person name="Qu T."/>
            <person name="Ni P."/>
            <person name="Miao G."/>
            <person name="Wang J."/>
            <person name="Wang Q."/>
            <person name="Steinberg C.E."/>
            <person name="Wang H."/>
            <person name="Li N."/>
            <person name="Qian L."/>
            <person name="Zhang G."/>
            <person name="Li Y."/>
            <person name="Yang H."/>
            <person name="Liu X."/>
            <person name="Wang J."/>
            <person name="Yin Y."/>
            <person name="Wang J."/>
        </authorList>
    </citation>
    <scope>NUCLEOTIDE SEQUENCE [LARGE SCALE GENOMIC DNA]</scope>
    <source>
        <strain evidence="23">05x7-T-G4-1.051#20</strain>
    </source>
</reference>
<keyword evidence="10" id="KW-0964">Secreted</keyword>
<organism evidence="23">
    <name type="scientific">Magallana gigas</name>
    <name type="common">Pacific oyster</name>
    <name type="synonym">Crassostrea gigas</name>
    <dbReference type="NCBI Taxonomy" id="29159"/>
    <lineage>
        <taxon>Eukaryota</taxon>
        <taxon>Metazoa</taxon>
        <taxon>Spiralia</taxon>
        <taxon>Lophotrochozoa</taxon>
        <taxon>Mollusca</taxon>
        <taxon>Bivalvia</taxon>
        <taxon>Autobranchia</taxon>
        <taxon>Pteriomorphia</taxon>
        <taxon>Ostreida</taxon>
        <taxon>Ostreoidea</taxon>
        <taxon>Ostreidae</taxon>
        <taxon>Magallana</taxon>
    </lineage>
</organism>
<dbReference type="Gene3D" id="1.10.1450.10">
    <property type="entry name" value="Tetraspanin"/>
    <property type="match status" value="1"/>
</dbReference>
<keyword evidence="13" id="KW-0653">Protein transport</keyword>
<dbReference type="GO" id="GO:0030154">
    <property type="term" value="P:cell differentiation"/>
    <property type="evidence" value="ECO:0007669"/>
    <property type="project" value="UniProtKB-ARBA"/>
</dbReference>
<dbReference type="PANTHER" id="PTHR19282:SF544">
    <property type="entry name" value="TETRASPANIN"/>
    <property type="match status" value="1"/>
</dbReference>
<evidence type="ECO:0000256" key="8">
    <source>
        <dbReference type="ARBA" id="ARBA00022448"/>
    </source>
</evidence>
<protein>
    <recommendedName>
        <fullName evidence="22">Tetraspanin</fullName>
    </recommendedName>
</protein>
<evidence type="ECO:0000256" key="1">
    <source>
        <dbReference type="ARBA" id="ARBA00004107"/>
    </source>
</evidence>
<dbReference type="GO" id="GO:0005886">
    <property type="term" value="C:plasma membrane"/>
    <property type="evidence" value="ECO:0007669"/>
    <property type="project" value="UniProtKB-SubCell"/>
</dbReference>
<evidence type="ECO:0000256" key="22">
    <source>
        <dbReference type="RuleBase" id="RU361218"/>
    </source>
</evidence>
<evidence type="ECO:0000256" key="17">
    <source>
        <dbReference type="ARBA" id="ARBA00023180"/>
    </source>
</evidence>
<dbReference type="InParanoid" id="K1R7F9"/>
<evidence type="ECO:0000256" key="10">
    <source>
        <dbReference type="ARBA" id="ARBA00022525"/>
    </source>
</evidence>
<evidence type="ECO:0000256" key="21">
    <source>
        <dbReference type="ARBA" id="ARBA00046382"/>
    </source>
</evidence>
<accession>K1R7F9</accession>
<comment type="subcellular location">
    <subcellularLocation>
        <location evidence="5">Cell membrane</location>
        <topology evidence="5">Multi-pass membrane protein</topology>
    </subcellularLocation>
    <subcellularLocation>
        <location evidence="3">Cell surface</location>
    </subcellularLocation>
    <subcellularLocation>
        <location evidence="1">Late endosome membrane</location>
        <topology evidence="1">Multi-pass membrane protein</topology>
    </subcellularLocation>
    <subcellularLocation>
        <location evidence="6">Lysosome membrane</location>
    </subcellularLocation>
    <subcellularLocation>
        <location evidence="2">Melanosome</location>
    </subcellularLocation>
    <subcellularLocation>
        <location evidence="22">Membrane</location>
        <topology evidence="22">Multi-pass membrane protein</topology>
    </subcellularLocation>
    <subcellularLocation>
        <location evidence="4">Secreted</location>
    </subcellularLocation>
</comment>
<keyword evidence="11 22" id="KW-0812">Transmembrane</keyword>
<dbReference type="InterPro" id="IPR000301">
    <property type="entry name" value="Tetraspanin_animals"/>
</dbReference>
<dbReference type="InterPro" id="IPR008952">
    <property type="entry name" value="Tetraspanin_EC2_sf"/>
</dbReference>
<evidence type="ECO:0000256" key="14">
    <source>
        <dbReference type="ARBA" id="ARBA00022989"/>
    </source>
</evidence>
<evidence type="ECO:0000256" key="12">
    <source>
        <dbReference type="ARBA" id="ARBA00022753"/>
    </source>
</evidence>
<feature type="transmembrane region" description="Helical" evidence="22">
    <location>
        <begin position="114"/>
        <end position="138"/>
    </location>
</feature>
<feature type="transmembrane region" description="Helical" evidence="22">
    <location>
        <begin position="240"/>
        <end position="265"/>
    </location>
</feature>
<dbReference type="CDD" id="cd03155">
    <property type="entry name" value="CD151_like_LEL"/>
    <property type="match status" value="1"/>
</dbReference>
<dbReference type="PROSITE" id="PS00421">
    <property type="entry name" value="TM4_1"/>
    <property type="match status" value="1"/>
</dbReference>
<evidence type="ECO:0000256" key="4">
    <source>
        <dbReference type="ARBA" id="ARBA00004613"/>
    </source>
</evidence>
<evidence type="ECO:0000256" key="15">
    <source>
        <dbReference type="ARBA" id="ARBA00023136"/>
    </source>
</evidence>
<proteinExistence type="inferred from homology"/>
<evidence type="ECO:0000256" key="5">
    <source>
        <dbReference type="ARBA" id="ARBA00004651"/>
    </source>
</evidence>
<dbReference type="GO" id="GO:0009986">
    <property type="term" value="C:cell surface"/>
    <property type="evidence" value="ECO:0007669"/>
    <property type="project" value="UniProtKB-SubCell"/>
</dbReference>
<dbReference type="PIRSF" id="PIRSF002419">
    <property type="entry name" value="Tetraspanin"/>
    <property type="match status" value="1"/>
</dbReference>
<evidence type="ECO:0000256" key="2">
    <source>
        <dbReference type="ARBA" id="ARBA00004223"/>
    </source>
</evidence>
<dbReference type="GO" id="GO:0015031">
    <property type="term" value="P:protein transport"/>
    <property type="evidence" value="ECO:0007669"/>
    <property type="project" value="UniProtKB-KW"/>
</dbReference>
<evidence type="ECO:0000256" key="13">
    <source>
        <dbReference type="ARBA" id="ARBA00022927"/>
    </source>
</evidence>
<dbReference type="AlphaFoldDB" id="K1R7F9"/>
<evidence type="ECO:0000256" key="6">
    <source>
        <dbReference type="ARBA" id="ARBA00004656"/>
    </source>
</evidence>
<evidence type="ECO:0000256" key="16">
    <source>
        <dbReference type="ARBA" id="ARBA00023139"/>
    </source>
</evidence>
<dbReference type="GO" id="GO:0031902">
    <property type="term" value="C:late endosome membrane"/>
    <property type="evidence" value="ECO:0007669"/>
    <property type="project" value="UniProtKB-SubCell"/>
</dbReference>
<comment type="similarity">
    <text evidence="7 22">Belongs to the tetraspanin (TM4SF) family.</text>
</comment>
<evidence type="ECO:0000256" key="18">
    <source>
        <dbReference type="ARBA" id="ARBA00023228"/>
    </source>
</evidence>
<evidence type="ECO:0000313" key="23">
    <source>
        <dbReference type="EMBL" id="EKC37090.1"/>
    </source>
</evidence>
<name>K1R7F9_MAGGI</name>
<comment type="subunit">
    <text evidence="21">Interacts with TIMP1 and ITGB1 and recruits TIMP1 to ITGB1. Interacts with CD9. Identified in a complex with CD9 and ITGB3. Interacts with PMEL. Interacts with KDR/VEGFR2; identified in a complex with ITGB1 and KDR/VEGFR2 and is required to recruit KDR to ITGB1 complexes. Interacts with SYT7.</text>
</comment>
<keyword evidence="9" id="KW-1003">Cell membrane</keyword>
<evidence type="ECO:0000256" key="20">
    <source>
        <dbReference type="ARBA" id="ARBA00043922"/>
    </source>
</evidence>
<feature type="transmembrane region" description="Helical" evidence="22">
    <location>
        <begin position="39"/>
        <end position="67"/>
    </location>
</feature>
<dbReference type="GO" id="GO:0005765">
    <property type="term" value="C:lysosomal membrane"/>
    <property type="evidence" value="ECO:0007669"/>
    <property type="project" value="UniProtKB-SubCell"/>
</dbReference>
<dbReference type="SUPFAM" id="SSF48652">
    <property type="entry name" value="Tetraspanin"/>
    <property type="match status" value="1"/>
</dbReference>
<keyword evidence="16" id="KW-0564">Palmitate</keyword>
<sequence length="275" mass="31256">MRKTIFAKLDRMNIHSPFIMMNGQPRNRRKNQDLCGKNFLKFVVYVFTFIFWLTGCAFLAIGVWILFVKHSFASLLGNSTFPIATYLMIGIGGFIVVTGIMGCAGARVENRCLLVLYSVFLLLIFLLEAISGVLAYMYEGIIREELSRSLNDTMMKNYNYDAHLTTAIDDMQQRFLCCGAVSFKDWQKSQWLREDRNTTNKAPDSCCMSYSQGCAISDHPSNIYYRGCSPRLAQYTKESLMIIGGVGLGLCCVQIFGVIFSCCLVRKIKDKVYKY</sequence>
<evidence type="ECO:0000256" key="9">
    <source>
        <dbReference type="ARBA" id="ARBA00022475"/>
    </source>
</evidence>
<dbReference type="FunCoup" id="K1R7F9">
    <property type="interactions" value="67"/>
</dbReference>
<evidence type="ECO:0000256" key="19">
    <source>
        <dbReference type="ARBA" id="ARBA00023288"/>
    </source>
</evidence>
<evidence type="ECO:0000256" key="7">
    <source>
        <dbReference type="ARBA" id="ARBA00006840"/>
    </source>
</evidence>
<comment type="function">
    <text evidence="20">Functions as a cell surface receptor for TIMP1 and plays a role in the activation of cellular signaling cascades. Plays a role in the activation of ITGB1 and integrin signaling, leading to the activation of AKT, FAK/PTK2 and MAP kinases. Promotes cell survival, reorganization of the actin cytoskeleton, cell adhesion, spreading and migration, via its role in the activation of AKT and FAK/PTK2. Plays a role in VEGFA signaling via its role in regulating the internalization of KDR/VEGFR2. Plays a role in intracellular vesicular transport processes, and is required for normal trafficking of the PMEL luminal domain that is essential for the development and maturation of melanocytes. Plays a role in the adhesion of leukocytes onto endothelial cells via its role in the regulation of SELP trafficking. May play a role in mast cell degranulation in response to Ms4a2/FceRI stimulation, but not in mast cell degranulation in response to other stimuli.</text>
</comment>
<dbReference type="InterPro" id="IPR018499">
    <property type="entry name" value="Tetraspanin/Peripherin"/>
</dbReference>
<keyword evidence="8" id="KW-0813">Transport</keyword>
<keyword evidence="15 22" id="KW-0472">Membrane</keyword>
<keyword evidence="14 22" id="KW-1133">Transmembrane helix</keyword>
<evidence type="ECO:0000256" key="11">
    <source>
        <dbReference type="ARBA" id="ARBA00022692"/>
    </source>
</evidence>
<feature type="transmembrane region" description="Helical" evidence="22">
    <location>
        <begin position="79"/>
        <end position="102"/>
    </location>
</feature>